<accession>A0A5C5GEM9</accession>
<dbReference type="Proteomes" id="UP000314011">
    <property type="component" value="Unassembled WGS sequence"/>
</dbReference>
<gene>
    <name evidence="1" type="ORF">FHY64_03660</name>
</gene>
<protein>
    <submittedName>
        <fullName evidence="1">DUF1499 domain-containing protein</fullName>
    </submittedName>
</protein>
<evidence type="ECO:0000313" key="2">
    <source>
        <dbReference type="Proteomes" id="UP000314011"/>
    </source>
</evidence>
<keyword evidence="2" id="KW-1185">Reference proteome</keyword>
<proteinExistence type="predicted"/>
<comment type="caution">
    <text evidence="1">The sequence shown here is derived from an EMBL/GenBank/DDBJ whole genome shotgun (WGS) entry which is preliminary data.</text>
</comment>
<evidence type="ECO:0000313" key="1">
    <source>
        <dbReference type="EMBL" id="TNY32401.1"/>
    </source>
</evidence>
<name>A0A5C5GEM9_9RHOB</name>
<dbReference type="Pfam" id="PF07386">
    <property type="entry name" value="DUF1499"/>
    <property type="match status" value="1"/>
</dbReference>
<organism evidence="1 2">
    <name type="scientific">Pelagovum pacificum</name>
    <dbReference type="NCBI Taxonomy" id="2588711"/>
    <lineage>
        <taxon>Bacteria</taxon>
        <taxon>Pseudomonadati</taxon>
        <taxon>Pseudomonadota</taxon>
        <taxon>Alphaproteobacteria</taxon>
        <taxon>Rhodobacterales</taxon>
        <taxon>Paracoccaceae</taxon>
        <taxon>Pelagovum</taxon>
    </lineage>
</organism>
<dbReference type="InterPro" id="IPR010865">
    <property type="entry name" value="DUF1499"/>
</dbReference>
<dbReference type="RefSeq" id="WP_140193078.1">
    <property type="nucleotide sequence ID" value="NZ_CP065915.1"/>
</dbReference>
<dbReference type="EMBL" id="VFFF01000001">
    <property type="protein sequence ID" value="TNY32401.1"/>
    <property type="molecule type" value="Genomic_DNA"/>
</dbReference>
<dbReference type="AlphaFoldDB" id="A0A5C5GEM9"/>
<dbReference type="OrthoDB" id="8479024at2"/>
<reference evidence="1 2" key="1">
    <citation type="submission" date="2019-06" db="EMBL/GenBank/DDBJ databases">
        <title>Genome of new Rhodobacteraceae sp. SM1903.</title>
        <authorList>
            <person name="Ren X."/>
        </authorList>
    </citation>
    <scope>NUCLEOTIDE SEQUENCE [LARGE SCALE GENOMIC DNA]</scope>
    <source>
        <strain evidence="1 2">SM1903</strain>
    </source>
</reference>
<sequence>MRYILILILLAIVGLFAWVRMAPVDAARWHVDPTGAEPSRMNGWLLLPDGGDEAAPFWVATEEELLTALDEIALATPRTTRVAGSVADGRITYETRTRFAGFPDYTTVEATGAEGGATLLVYARAQYGKGDWGVNRARVEGWVARLDDRFEQVAAPEAPPEDE</sequence>